<evidence type="ECO:0000256" key="1">
    <source>
        <dbReference type="ARBA" id="ARBA00034730"/>
    </source>
</evidence>
<sequence length="358" mass="41673">MAASSISLDDSDGDTELTLPECFDHCYNLHCYLDKTDESMASDKVQVKIKEGIKMAEKAIRMVNSLELFSRNEDIEEISSNEIKYMLLSAFLGYFIGLNIHLPREMAVKQSKLHYSDYLKLLKSYNVINDEYHLPEEENEDSEDSVPASYNRTRQDVNAMSAHRNNKIQRFKEKKAMEKKLSELKVLIEREHVDEEVKREFYSTQLKHWAATAIDEIDNCNLELQMLKHKSEMTKGVFQHTENPVHKKKPLRPFILTKNELQKQVFGLGYPAFPTMTIDEFYDQKVKEGTLSESVQGGHSLQEWAMNPEKDAQDRENEEAEKEEKQDRDDSELLARARAMDEFKDEHRRGDGNRHNKG</sequence>
<gene>
    <name evidence="3" type="primary">106054845</name>
</gene>
<dbReference type="InterPro" id="IPR038511">
    <property type="entry name" value="TAP42/TAP46-like_sf"/>
</dbReference>
<dbReference type="VEuPathDB" id="VectorBase:BGLAX_032486"/>
<dbReference type="FunFam" id="1.25.40.540:FF:000003">
    <property type="entry name" value="Immunoglobulin (CD79A)-binding protein 1"/>
    <property type="match status" value="1"/>
</dbReference>
<dbReference type="PANTHER" id="PTHR10933">
    <property type="entry name" value="IMMUNOGLOBULIN-BINDING PROTEIN 1"/>
    <property type="match status" value="1"/>
</dbReference>
<evidence type="ECO:0000256" key="2">
    <source>
        <dbReference type="SAM" id="MobiDB-lite"/>
    </source>
</evidence>
<protein>
    <recommendedName>
        <fullName evidence="5">Immunoglobulin-binding protein 1</fullName>
    </recommendedName>
</protein>
<evidence type="ECO:0000313" key="4">
    <source>
        <dbReference type="Proteomes" id="UP000076420"/>
    </source>
</evidence>
<dbReference type="GO" id="GO:0009966">
    <property type="term" value="P:regulation of signal transduction"/>
    <property type="evidence" value="ECO:0007669"/>
    <property type="project" value="InterPro"/>
</dbReference>
<feature type="compositionally biased region" description="Basic and acidic residues" evidence="2">
    <location>
        <begin position="322"/>
        <end position="358"/>
    </location>
</feature>
<organism evidence="3 4">
    <name type="scientific">Biomphalaria glabrata</name>
    <name type="common">Bloodfluke planorb</name>
    <name type="synonym">Freshwater snail</name>
    <dbReference type="NCBI Taxonomy" id="6526"/>
    <lineage>
        <taxon>Eukaryota</taxon>
        <taxon>Metazoa</taxon>
        <taxon>Spiralia</taxon>
        <taxon>Lophotrochozoa</taxon>
        <taxon>Mollusca</taxon>
        <taxon>Gastropoda</taxon>
        <taxon>Heterobranchia</taxon>
        <taxon>Euthyneura</taxon>
        <taxon>Panpulmonata</taxon>
        <taxon>Hygrophila</taxon>
        <taxon>Lymnaeoidea</taxon>
        <taxon>Planorbidae</taxon>
        <taxon>Biomphalaria</taxon>
    </lineage>
</organism>
<dbReference type="GO" id="GO:0051721">
    <property type="term" value="F:protein phosphatase 2A binding"/>
    <property type="evidence" value="ECO:0007669"/>
    <property type="project" value="TreeGrafter"/>
</dbReference>
<comment type="similarity">
    <text evidence="1">Belongs to the IGBP1/TAP42 family.</text>
</comment>
<accession>A0A2C9KM50</accession>
<dbReference type="GO" id="GO:0005829">
    <property type="term" value="C:cytosol"/>
    <property type="evidence" value="ECO:0007669"/>
    <property type="project" value="TreeGrafter"/>
</dbReference>
<name>A0A2C9KM50_BIOGL</name>
<reference evidence="3" key="1">
    <citation type="submission" date="2020-05" db="UniProtKB">
        <authorList>
            <consortium name="EnsemblMetazoa"/>
        </authorList>
    </citation>
    <scope>IDENTIFICATION</scope>
    <source>
        <strain evidence="3">BB02</strain>
    </source>
</reference>
<feature type="region of interest" description="Disordered" evidence="2">
    <location>
        <begin position="294"/>
        <end position="358"/>
    </location>
</feature>
<dbReference type="VEuPathDB" id="VectorBase:BGLB021239"/>
<evidence type="ECO:0008006" key="5">
    <source>
        <dbReference type="Google" id="ProtNLM"/>
    </source>
</evidence>
<proteinExistence type="inferred from homology"/>
<dbReference type="InterPro" id="IPR007304">
    <property type="entry name" value="TAP46-like"/>
</dbReference>
<dbReference type="EnsemblMetazoa" id="BGLB021239-RA">
    <property type="protein sequence ID" value="BGLB021239-PA"/>
    <property type="gene ID" value="BGLB021239"/>
</dbReference>
<dbReference type="Pfam" id="PF04177">
    <property type="entry name" value="TAP42"/>
    <property type="match status" value="1"/>
</dbReference>
<evidence type="ECO:0000313" key="3">
    <source>
        <dbReference type="EnsemblMetazoa" id="BGLB021239-PA"/>
    </source>
</evidence>
<dbReference type="OrthoDB" id="10261753at2759"/>
<dbReference type="Proteomes" id="UP000076420">
    <property type="component" value="Unassembled WGS sequence"/>
</dbReference>
<dbReference type="KEGG" id="bgt:106054845"/>
<dbReference type="GO" id="GO:0035303">
    <property type="term" value="P:regulation of dephosphorylation"/>
    <property type="evidence" value="ECO:0007669"/>
    <property type="project" value="TreeGrafter"/>
</dbReference>
<dbReference type="Gene3D" id="1.25.40.540">
    <property type="entry name" value="TAP42-like family"/>
    <property type="match status" value="1"/>
</dbReference>
<dbReference type="PANTHER" id="PTHR10933:SF9">
    <property type="entry name" value="IMMUNOGLOBULIN-BINDING PROTEIN 1"/>
    <property type="match status" value="1"/>
</dbReference>
<dbReference type="STRING" id="6526.A0A2C9KM50"/>
<dbReference type="AlphaFoldDB" id="A0A2C9KM50"/>